<gene>
    <name evidence="2" type="ORF">ASV53_01560</name>
</gene>
<protein>
    <submittedName>
        <fullName evidence="2">Uncharacterized protein</fullName>
    </submittedName>
</protein>
<evidence type="ECO:0000313" key="2">
    <source>
        <dbReference type="EMBL" id="OZS45747.1"/>
    </source>
</evidence>
<comment type="caution">
    <text evidence="2">The sequence shown here is derived from an EMBL/GenBank/DDBJ whole genome shotgun (WGS) entry which is preliminary data.</text>
</comment>
<organism evidence="2 3">
    <name type="scientific">Photobacterium sanguinicancri</name>
    <dbReference type="NCBI Taxonomy" id="875932"/>
    <lineage>
        <taxon>Bacteria</taxon>
        <taxon>Pseudomonadati</taxon>
        <taxon>Pseudomonadota</taxon>
        <taxon>Gammaproteobacteria</taxon>
        <taxon>Vibrionales</taxon>
        <taxon>Vibrionaceae</taxon>
        <taxon>Photobacterium</taxon>
    </lineage>
</organism>
<name>A0ABX4G480_9GAMM</name>
<reference evidence="2 3" key="1">
    <citation type="journal article" date="2016" name="Antonie Van Leeuwenhoek">
        <title>Photobacterium sanguinicancri sp. nov. isolated from marine animals.</title>
        <authorList>
            <person name="Gomez-Gil B."/>
            <person name="Roque A."/>
            <person name="Rotllant G."/>
            <person name="Romalde J.L."/>
            <person name="Doce A."/>
            <person name="Eggermont M."/>
            <person name="Defoirdt T."/>
        </authorList>
    </citation>
    <scope>NUCLEOTIDE SEQUENCE [LARGE SCALE GENOMIC DNA]</scope>
    <source>
        <strain evidence="2 3">CAIM 1827</strain>
    </source>
</reference>
<evidence type="ECO:0000256" key="1">
    <source>
        <dbReference type="SAM" id="Phobius"/>
    </source>
</evidence>
<accession>A0ABX4G480</accession>
<keyword evidence="3" id="KW-1185">Reference proteome</keyword>
<sequence>MIPCYKRDADFIKLLLFIALFFYGLFLNIKIRISFFLHGFNLQWISVILLVSEGTDGTEQEIAKDLGSLRMRPMY</sequence>
<keyword evidence="1" id="KW-0472">Membrane</keyword>
<keyword evidence="1" id="KW-0812">Transmembrane</keyword>
<evidence type="ECO:0000313" key="3">
    <source>
        <dbReference type="Proteomes" id="UP000215999"/>
    </source>
</evidence>
<proteinExistence type="predicted"/>
<dbReference type="EMBL" id="NOIF01000004">
    <property type="protein sequence ID" value="OZS45747.1"/>
    <property type="molecule type" value="Genomic_DNA"/>
</dbReference>
<dbReference type="Proteomes" id="UP000215999">
    <property type="component" value="Unassembled WGS sequence"/>
</dbReference>
<keyword evidence="1" id="KW-1133">Transmembrane helix</keyword>
<feature type="transmembrane region" description="Helical" evidence="1">
    <location>
        <begin position="12"/>
        <end position="29"/>
    </location>
</feature>